<keyword evidence="2" id="KW-1185">Reference proteome</keyword>
<reference evidence="1 2" key="1">
    <citation type="journal article" date="2016" name="Front. Microbiol.">
        <title>Comprehensive Phylogenetic Analysis of Bovine Non-aureus Staphylococci Species Based on Whole-Genome Sequencing.</title>
        <authorList>
            <person name="Naushad S."/>
            <person name="Barkema H.W."/>
            <person name="Luby C."/>
            <person name="Condas L.A."/>
            <person name="Nobrega D.B."/>
            <person name="Carson D.A."/>
            <person name="De Buck J."/>
        </authorList>
    </citation>
    <scope>NUCLEOTIDE SEQUENCE [LARGE SCALE GENOMIC DNA]</scope>
    <source>
        <strain evidence="1 2">SNUC 4554</strain>
    </source>
</reference>
<sequence>MANGSEAIVWKQNRVAKQMIKSEATSPENAKTYDDLNIKHKRTFNNLLKKEVIIQIADKYYLDEGAWAKFRKSFKRLFLI</sequence>
<accession>A0A418IG62</accession>
<comment type="caution">
    <text evidence="1">The sequence shown here is derived from an EMBL/GenBank/DDBJ whole genome shotgun (WGS) entry which is preliminary data.</text>
</comment>
<dbReference type="EMBL" id="QXUF01000032">
    <property type="protein sequence ID" value="RIN01306.1"/>
    <property type="molecule type" value="Genomic_DNA"/>
</dbReference>
<dbReference type="OrthoDB" id="2408417at2"/>
<dbReference type="Proteomes" id="UP000286317">
    <property type="component" value="Unassembled WGS sequence"/>
</dbReference>
<dbReference type="RefSeq" id="WP_119584619.1">
    <property type="nucleotide sequence ID" value="NZ_JAWVBH010000001.1"/>
</dbReference>
<evidence type="ECO:0000313" key="2">
    <source>
        <dbReference type="Proteomes" id="UP000286317"/>
    </source>
</evidence>
<gene>
    <name evidence="1" type="ORF">BU112_06225</name>
</gene>
<protein>
    <submittedName>
        <fullName evidence="1">Uncharacterized protein</fullName>
    </submittedName>
</protein>
<dbReference type="AlphaFoldDB" id="A0A418IG62"/>
<organism evidence="1 2">
    <name type="scientific">Staphylococcus shinii</name>
    <dbReference type="NCBI Taxonomy" id="2912228"/>
    <lineage>
        <taxon>Bacteria</taxon>
        <taxon>Bacillati</taxon>
        <taxon>Bacillota</taxon>
        <taxon>Bacilli</taxon>
        <taxon>Bacillales</taxon>
        <taxon>Staphylococcaceae</taxon>
        <taxon>Staphylococcus</taxon>
    </lineage>
</organism>
<name>A0A418IG62_9STAP</name>
<evidence type="ECO:0000313" key="1">
    <source>
        <dbReference type="EMBL" id="RIN01306.1"/>
    </source>
</evidence>
<proteinExistence type="predicted"/>